<accession>A0ABV3EJJ9</accession>
<dbReference type="SUPFAM" id="SSF54060">
    <property type="entry name" value="His-Me finger endonucleases"/>
    <property type="match status" value="1"/>
</dbReference>
<dbReference type="PROSITE" id="PS50943">
    <property type="entry name" value="HTH_CROC1"/>
    <property type="match status" value="1"/>
</dbReference>
<dbReference type="Gene3D" id="1.10.260.40">
    <property type="entry name" value="lambda repressor-like DNA-binding domains"/>
    <property type="match status" value="1"/>
</dbReference>
<dbReference type="InterPro" id="IPR001387">
    <property type="entry name" value="Cro/C1-type_HTH"/>
</dbReference>
<keyword evidence="3" id="KW-1185">Reference proteome</keyword>
<evidence type="ECO:0000259" key="1">
    <source>
        <dbReference type="PROSITE" id="PS50943"/>
    </source>
</evidence>
<name>A0ABV3EJJ9_9ACTN</name>
<evidence type="ECO:0000313" key="3">
    <source>
        <dbReference type="Proteomes" id="UP001551584"/>
    </source>
</evidence>
<dbReference type="InterPro" id="IPR010982">
    <property type="entry name" value="Lambda_DNA-bd_dom_sf"/>
</dbReference>
<dbReference type="SUPFAM" id="SSF47413">
    <property type="entry name" value="lambda repressor-like DNA-binding domains"/>
    <property type="match status" value="1"/>
</dbReference>
<evidence type="ECO:0000313" key="2">
    <source>
        <dbReference type="EMBL" id="MEU9576326.1"/>
    </source>
</evidence>
<proteinExistence type="predicted"/>
<reference evidence="2 3" key="1">
    <citation type="submission" date="2024-06" db="EMBL/GenBank/DDBJ databases">
        <title>The Natural Products Discovery Center: Release of the First 8490 Sequenced Strains for Exploring Actinobacteria Biosynthetic Diversity.</title>
        <authorList>
            <person name="Kalkreuter E."/>
            <person name="Kautsar S.A."/>
            <person name="Yang D."/>
            <person name="Bader C.D."/>
            <person name="Teijaro C.N."/>
            <person name="Fluegel L."/>
            <person name="Davis C.M."/>
            <person name="Simpson J.R."/>
            <person name="Lauterbach L."/>
            <person name="Steele A.D."/>
            <person name="Gui C."/>
            <person name="Meng S."/>
            <person name="Li G."/>
            <person name="Viehrig K."/>
            <person name="Ye F."/>
            <person name="Su P."/>
            <person name="Kiefer A.F."/>
            <person name="Nichols A."/>
            <person name="Cepeda A.J."/>
            <person name="Yan W."/>
            <person name="Fan B."/>
            <person name="Jiang Y."/>
            <person name="Adhikari A."/>
            <person name="Zheng C.-J."/>
            <person name="Schuster L."/>
            <person name="Cowan T.M."/>
            <person name="Smanski M.J."/>
            <person name="Chevrette M.G."/>
            <person name="De Carvalho L.P.S."/>
            <person name="Shen B."/>
        </authorList>
    </citation>
    <scope>NUCLEOTIDE SEQUENCE [LARGE SCALE GENOMIC DNA]</scope>
    <source>
        <strain evidence="2 3">NPDC048117</strain>
    </source>
</reference>
<protein>
    <submittedName>
        <fullName evidence="2">Helix-turn-helix transcriptional regulator</fullName>
    </submittedName>
</protein>
<dbReference type="EMBL" id="JBEZNA010000004">
    <property type="protein sequence ID" value="MEU9576326.1"/>
    <property type="molecule type" value="Genomic_DNA"/>
</dbReference>
<comment type="caution">
    <text evidence="2">The sequence shown here is derived from an EMBL/GenBank/DDBJ whole genome shotgun (WGS) entry which is preliminary data.</text>
</comment>
<sequence>MHYARWRKNGDPTVTRIRPTGTMRVLLLQALETETDDCILLPAKKGRPTAYVNGKGMNASRAVWVLAHGDPGEAWVLHTCHRGDEGCVNLRHLYLGDVHQNHRDTVNAGRTLRGRQDLVGSRNGRAKLTEQEADEIRRRYRVRGVRQADLAREYGVSQAVISSITLGERWVPSGQRRRSVTERRRRPTAELVTAIREAWEAGGVSQQALADRFGVGQSTVSRIIRGVR</sequence>
<dbReference type="RefSeq" id="WP_359268476.1">
    <property type="nucleotide sequence ID" value="NZ_JBEZNA010000004.1"/>
</dbReference>
<dbReference type="Proteomes" id="UP001551584">
    <property type="component" value="Unassembled WGS sequence"/>
</dbReference>
<feature type="domain" description="HTH cro/C1-type" evidence="1">
    <location>
        <begin position="195"/>
        <end position="228"/>
    </location>
</feature>
<dbReference type="CDD" id="cd00093">
    <property type="entry name" value="HTH_XRE"/>
    <property type="match status" value="1"/>
</dbReference>
<dbReference type="Pfam" id="PF01381">
    <property type="entry name" value="HTH_3"/>
    <property type="match status" value="1"/>
</dbReference>
<dbReference type="InterPro" id="IPR044925">
    <property type="entry name" value="His-Me_finger_sf"/>
</dbReference>
<organism evidence="2 3">
    <name type="scientific">Streptomyces chilikensis</name>
    <dbReference type="NCBI Taxonomy" id="1194079"/>
    <lineage>
        <taxon>Bacteria</taxon>
        <taxon>Bacillati</taxon>
        <taxon>Actinomycetota</taxon>
        <taxon>Actinomycetes</taxon>
        <taxon>Kitasatosporales</taxon>
        <taxon>Streptomycetaceae</taxon>
        <taxon>Streptomyces</taxon>
    </lineage>
</organism>
<gene>
    <name evidence="2" type="ORF">AB0D95_03380</name>
</gene>